<feature type="transmembrane region" description="Helical" evidence="10">
    <location>
        <begin position="322"/>
        <end position="338"/>
    </location>
</feature>
<evidence type="ECO:0000313" key="13">
    <source>
        <dbReference type="Proteomes" id="UP001223144"/>
    </source>
</evidence>
<feature type="transmembrane region" description="Helical" evidence="10">
    <location>
        <begin position="12"/>
        <end position="34"/>
    </location>
</feature>
<sequence>MRAGSSRWDLRSLAPAVSLYLAIRVLGLTVLALWSTANGASAHVLLSRRWDSLWYARVAEHGYGFTLHAPDGRDLSSMAFFPLLPWLEKTGSALSPLAPSDIGLLVSALASAAAAVGLFALGRQVHSDRAGLILAGLWAALPVAVVQSMAYSESLFVALAAWSLYALLRDRWLTAGVLACLAGLTRPVGVALSAALIVTAVLAGRPRPARMIAGCALAPLGAAGYILWTGHKRGEPLGYLDVQAEWGNGFDAGLGFARFLATPVWASPLATALVLAALLALAAWPHRAAWKQRLPISLIVYSAVVTALALGASGYFGSKPRLLIPAFPILLPPAILLARSRPVYTWVTLTALAAVSAVYGAYWLNGTGPP</sequence>
<gene>
    <name evidence="12" type="ORF">QCN29_09470</name>
</gene>
<keyword evidence="13" id="KW-1185">Reference proteome</keyword>
<comment type="pathway">
    <text evidence="2">Glycolipid biosynthesis; glycosylphosphatidylinositol-anchor biosynthesis.</text>
</comment>
<evidence type="ECO:0000256" key="9">
    <source>
        <dbReference type="ARBA" id="ARBA00023136"/>
    </source>
</evidence>
<dbReference type="EMBL" id="JARWBG010000008">
    <property type="protein sequence ID" value="MDH2389015.1"/>
    <property type="molecule type" value="Genomic_DNA"/>
</dbReference>
<dbReference type="PANTHER" id="PTHR12468">
    <property type="entry name" value="GPI MANNOSYLTRANSFERASE 2"/>
    <property type="match status" value="1"/>
</dbReference>
<dbReference type="GO" id="GO:0016757">
    <property type="term" value="F:glycosyltransferase activity"/>
    <property type="evidence" value="ECO:0007669"/>
    <property type="project" value="UniProtKB-KW"/>
</dbReference>
<feature type="transmembrane region" description="Helical" evidence="10">
    <location>
        <begin position="102"/>
        <end position="121"/>
    </location>
</feature>
<comment type="caution">
    <text evidence="12">The sequence shown here is derived from an EMBL/GenBank/DDBJ whole genome shotgun (WGS) entry which is preliminary data.</text>
</comment>
<feature type="transmembrane region" description="Helical" evidence="10">
    <location>
        <begin position="209"/>
        <end position="228"/>
    </location>
</feature>
<name>A0ABT6HK73_9ACTN</name>
<evidence type="ECO:0000256" key="6">
    <source>
        <dbReference type="ARBA" id="ARBA00022692"/>
    </source>
</evidence>
<accession>A0ABT6HK73</accession>
<evidence type="ECO:0000256" key="4">
    <source>
        <dbReference type="ARBA" id="ARBA00022676"/>
    </source>
</evidence>
<evidence type="ECO:0000256" key="1">
    <source>
        <dbReference type="ARBA" id="ARBA00004477"/>
    </source>
</evidence>
<keyword evidence="3" id="KW-0337">GPI-anchor biosynthesis</keyword>
<feature type="transmembrane region" description="Helical" evidence="10">
    <location>
        <begin position="172"/>
        <end position="202"/>
    </location>
</feature>
<feature type="domain" description="Glycosyltransferase RgtA/B/C/D-like" evidence="11">
    <location>
        <begin position="82"/>
        <end position="203"/>
    </location>
</feature>
<keyword evidence="7" id="KW-0256">Endoplasmic reticulum</keyword>
<evidence type="ECO:0000256" key="10">
    <source>
        <dbReference type="SAM" id="Phobius"/>
    </source>
</evidence>
<feature type="transmembrane region" description="Helical" evidence="10">
    <location>
        <begin position="133"/>
        <end position="152"/>
    </location>
</feature>
<keyword evidence="9 10" id="KW-0472">Membrane</keyword>
<evidence type="ECO:0000313" key="12">
    <source>
        <dbReference type="EMBL" id="MDH2389015.1"/>
    </source>
</evidence>
<dbReference type="PANTHER" id="PTHR12468:SF2">
    <property type="entry name" value="GPI MANNOSYLTRANSFERASE 2"/>
    <property type="match status" value="1"/>
</dbReference>
<dbReference type="EC" id="2.4.-.-" evidence="12"/>
<keyword evidence="8 10" id="KW-1133">Transmembrane helix</keyword>
<keyword evidence="6 10" id="KW-0812">Transmembrane</keyword>
<dbReference type="Proteomes" id="UP001223144">
    <property type="component" value="Unassembled WGS sequence"/>
</dbReference>
<dbReference type="Pfam" id="PF13231">
    <property type="entry name" value="PMT_2"/>
    <property type="match status" value="1"/>
</dbReference>
<feature type="transmembrane region" description="Helical" evidence="10">
    <location>
        <begin position="264"/>
        <end position="284"/>
    </location>
</feature>
<feature type="transmembrane region" description="Helical" evidence="10">
    <location>
        <begin position="343"/>
        <end position="364"/>
    </location>
</feature>
<evidence type="ECO:0000256" key="5">
    <source>
        <dbReference type="ARBA" id="ARBA00022679"/>
    </source>
</evidence>
<feature type="transmembrane region" description="Helical" evidence="10">
    <location>
        <begin position="296"/>
        <end position="316"/>
    </location>
</feature>
<evidence type="ECO:0000256" key="2">
    <source>
        <dbReference type="ARBA" id="ARBA00004687"/>
    </source>
</evidence>
<evidence type="ECO:0000259" key="11">
    <source>
        <dbReference type="Pfam" id="PF13231"/>
    </source>
</evidence>
<dbReference type="RefSeq" id="WP_279927300.1">
    <property type="nucleotide sequence ID" value="NZ_JARWBG010000008.1"/>
</dbReference>
<organism evidence="12 13">
    <name type="scientific">Streptomyces chengmaiensis</name>
    <dbReference type="NCBI Taxonomy" id="3040919"/>
    <lineage>
        <taxon>Bacteria</taxon>
        <taxon>Bacillati</taxon>
        <taxon>Actinomycetota</taxon>
        <taxon>Actinomycetes</taxon>
        <taxon>Kitasatosporales</taxon>
        <taxon>Streptomycetaceae</taxon>
        <taxon>Streptomyces</taxon>
    </lineage>
</organism>
<evidence type="ECO:0000256" key="3">
    <source>
        <dbReference type="ARBA" id="ARBA00022502"/>
    </source>
</evidence>
<dbReference type="InterPro" id="IPR007315">
    <property type="entry name" value="PIG-V/Gpi18"/>
</dbReference>
<keyword evidence="4 12" id="KW-0328">Glycosyltransferase</keyword>
<evidence type="ECO:0000256" key="7">
    <source>
        <dbReference type="ARBA" id="ARBA00022824"/>
    </source>
</evidence>
<keyword evidence="5 12" id="KW-0808">Transferase</keyword>
<evidence type="ECO:0000256" key="8">
    <source>
        <dbReference type="ARBA" id="ARBA00022989"/>
    </source>
</evidence>
<proteinExistence type="predicted"/>
<dbReference type="InterPro" id="IPR038731">
    <property type="entry name" value="RgtA/B/C-like"/>
</dbReference>
<comment type="subcellular location">
    <subcellularLocation>
        <location evidence="1">Endoplasmic reticulum membrane</location>
        <topology evidence="1">Multi-pass membrane protein</topology>
    </subcellularLocation>
</comment>
<reference evidence="12 13" key="1">
    <citation type="submission" date="2023-04" db="EMBL/GenBank/DDBJ databases">
        <title>Streptomyces chengmaiensis sp. nov. isolated from the stem of mangrove plant in Hainan.</title>
        <authorList>
            <person name="Huang X."/>
            <person name="Zhou S."/>
            <person name="Chu X."/>
            <person name="Xie Y."/>
            <person name="Lin Y."/>
        </authorList>
    </citation>
    <scope>NUCLEOTIDE SEQUENCE [LARGE SCALE GENOMIC DNA]</scope>
    <source>
        <strain evidence="12 13">HNM0663</strain>
    </source>
</reference>
<protein>
    <submittedName>
        <fullName evidence="12">Glycosyltransferase family 39 protein</fullName>
        <ecNumber evidence="12">2.4.-.-</ecNumber>
    </submittedName>
</protein>